<name>A0AAD9UHL4_RIDPI</name>
<evidence type="ECO:0000256" key="5">
    <source>
        <dbReference type="ARBA" id="ARBA00023004"/>
    </source>
</evidence>
<keyword evidence="4 6" id="KW-0479">Metal-binding</keyword>
<feature type="chain" id="PRO_5041906257" description="Extracellular globin" evidence="10">
    <location>
        <begin position="20"/>
        <end position="168"/>
    </location>
</feature>
<dbReference type="EMBL" id="JAODUO010000097">
    <property type="protein sequence ID" value="KAK2189789.1"/>
    <property type="molecule type" value="Genomic_DNA"/>
</dbReference>
<sequence>MRGLAAVVLAVYGVVTAHAWCTKDDAGTVVRQWSQAFGIGGNGNREAAIQGGSGFFIQLMRDEPVMRRLFANVSGDNTTSPVFGAHALRVITGLDLCVNALVDIPVLEKLTSHLADQHGRRIGLQPRYFDMHLKASGDGLAELVDNFNMDAWYNCMGPIFKSITTLLH</sequence>
<evidence type="ECO:0000256" key="4">
    <source>
        <dbReference type="ARBA" id="ARBA00022723"/>
    </source>
</evidence>
<dbReference type="InterPro" id="IPR014610">
    <property type="entry name" value="Haemoglobin_extracell"/>
</dbReference>
<feature type="disulfide bond" evidence="8">
    <location>
        <begin position="21"/>
        <end position="155"/>
    </location>
</feature>
<comment type="similarity">
    <text evidence="6 9">Belongs to the globin family.</text>
</comment>
<keyword evidence="5 6" id="KW-0408">Iron</keyword>
<protein>
    <recommendedName>
        <fullName evidence="6">Extracellular globin</fullName>
    </recommendedName>
</protein>
<dbReference type="SUPFAM" id="SSF46458">
    <property type="entry name" value="Globin-like"/>
    <property type="match status" value="1"/>
</dbReference>
<dbReference type="CDD" id="cd01040">
    <property type="entry name" value="Mb-like"/>
    <property type="match status" value="1"/>
</dbReference>
<keyword evidence="3 6" id="KW-0561">Oxygen transport</keyword>
<dbReference type="PIRSF" id="PIRSF036517">
    <property type="entry name" value="Ext_hemo"/>
    <property type="match status" value="1"/>
</dbReference>
<evidence type="ECO:0000256" key="9">
    <source>
        <dbReference type="RuleBase" id="RU000356"/>
    </source>
</evidence>
<dbReference type="InterPro" id="IPR000971">
    <property type="entry name" value="Globin"/>
</dbReference>
<dbReference type="InterPro" id="IPR044399">
    <property type="entry name" value="Mb-like_M"/>
</dbReference>
<accession>A0AAD9UHL4</accession>
<dbReference type="GO" id="GO:0005506">
    <property type="term" value="F:iron ion binding"/>
    <property type="evidence" value="ECO:0007669"/>
    <property type="project" value="UniProtKB-UniRule"/>
</dbReference>
<dbReference type="PROSITE" id="PS01033">
    <property type="entry name" value="GLOBIN"/>
    <property type="match status" value="1"/>
</dbReference>
<keyword evidence="8" id="KW-1015">Disulfide bond</keyword>
<dbReference type="GO" id="GO:0020037">
    <property type="term" value="F:heme binding"/>
    <property type="evidence" value="ECO:0007669"/>
    <property type="project" value="UniProtKB-UniRule"/>
</dbReference>
<evidence type="ECO:0000313" key="13">
    <source>
        <dbReference type="Proteomes" id="UP001209878"/>
    </source>
</evidence>
<dbReference type="AlphaFoldDB" id="A0AAD9UHL4"/>
<evidence type="ECO:0000259" key="11">
    <source>
        <dbReference type="PROSITE" id="PS01033"/>
    </source>
</evidence>
<evidence type="ECO:0000256" key="8">
    <source>
        <dbReference type="PIRSR" id="PIRSR036517-2"/>
    </source>
</evidence>
<dbReference type="InterPro" id="IPR012292">
    <property type="entry name" value="Globin/Proto"/>
</dbReference>
<dbReference type="GO" id="GO:0005344">
    <property type="term" value="F:oxygen carrier activity"/>
    <property type="evidence" value="ECO:0007669"/>
    <property type="project" value="UniProtKB-UniRule"/>
</dbReference>
<keyword evidence="13" id="KW-1185">Reference proteome</keyword>
<dbReference type="Pfam" id="PF00042">
    <property type="entry name" value="Globin"/>
    <property type="match status" value="1"/>
</dbReference>
<dbReference type="Proteomes" id="UP001209878">
    <property type="component" value="Unassembled WGS sequence"/>
</dbReference>
<dbReference type="GO" id="GO:0005576">
    <property type="term" value="C:extracellular region"/>
    <property type="evidence" value="ECO:0007669"/>
    <property type="project" value="UniProtKB-UniRule"/>
</dbReference>
<evidence type="ECO:0000256" key="6">
    <source>
        <dbReference type="PIRNR" id="PIRNR036517"/>
    </source>
</evidence>
<keyword evidence="10" id="KW-0732">Signal</keyword>
<reference evidence="12" key="1">
    <citation type="journal article" date="2023" name="Mol. Biol. Evol.">
        <title>Third-Generation Sequencing Reveals the Adaptive Role of the Epigenome in Three Deep-Sea Polychaetes.</title>
        <authorList>
            <person name="Perez M."/>
            <person name="Aroh O."/>
            <person name="Sun Y."/>
            <person name="Lan Y."/>
            <person name="Juniper S.K."/>
            <person name="Young C.R."/>
            <person name="Angers B."/>
            <person name="Qian P.Y."/>
        </authorList>
    </citation>
    <scope>NUCLEOTIDE SEQUENCE</scope>
    <source>
        <strain evidence="12">R07B-5</strain>
    </source>
</reference>
<proteinExistence type="inferred from homology"/>
<organism evidence="12 13">
    <name type="scientific">Ridgeia piscesae</name>
    <name type="common">Tubeworm</name>
    <dbReference type="NCBI Taxonomy" id="27915"/>
    <lineage>
        <taxon>Eukaryota</taxon>
        <taxon>Metazoa</taxon>
        <taxon>Spiralia</taxon>
        <taxon>Lophotrochozoa</taxon>
        <taxon>Annelida</taxon>
        <taxon>Polychaeta</taxon>
        <taxon>Sedentaria</taxon>
        <taxon>Canalipalpata</taxon>
        <taxon>Sabellida</taxon>
        <taxon>Siboglinidae</taxon>
        <taxon>Ridgeia</taxon>
    </lineage>
</organism>
<keyword evidence="2 6" id="KW-0349">Heme</keyword>
<keyword evidence="1 6" id="KW-0813">Transport</keyword>
<evidence type="ECO:0000256" key="3">
    <source>
        <dbReference type="ARBA" id="ARBA00022621"/>
    </source>
</evidence>
<feature type="domain" description="Globin" evidence="11">
    <location>
        <begin position="20"/>
        <end position="168"/>
    </location>
</feature>
<dbReference type="GO" id="GO:0005833">
    <property type="term" value="C:hemoglobin complex"/>
    <property type="evidence" value="ECO:0007669"/>
    <property type="project" value="UniProtKB-UniRule"/>
</dbReference>
<evidence type="ECO:0000313" key="12">
    <source>
        <dbReference type="EMBL" id="KAK2189789.1"/>
    </source>
</evidence>
<evidence type="ECO:0000256" key="7">
    <source>
        <dbReference type="PIRSR" id="PIRSR036517-1"/>
    </source>
</evidence>
<dbReference type="InterPro" id="IPR009050">
    <property type="entry name" value="Globin-like_sf"/>
</dbReference>
<feature type="signal peptide" evidence="10">
    <location>
        <begin position="1"/>
        <end position="19"/>
    </location>
</feature>
<evidence type="ECO:0000256" key="10">
    <source>
        <dbReference type="SAM" id="SignalP"/>
    </source>
</evidence>
<evidence type="ECO:0000256" key="1">
    <source>
        <dbReference type="ARBA" id="ARBA00022448"/>
    </source>
</evidence>
<evidence type="ECO:0000256" key="2">
    <source>
        <dbReference type="ARBA" id="ARBA00022617"/>
    </source>
</evidence>
<dbReference type="GO" id="GO:0019825">
    <property type="term" value="F:oxygen binding"/>
    <property type="evidence" value="ECO:0007669"/>
    <property type="project" value="UniProtKB-UniRule"/>
</dbReference>
<feature type="binding site" description="proximal binding residue" evidence="7">
    <location>
        <position position="118"/>
    </location>
    <ligand>
        <name>heme b</name>
        <dbReference type="ChEBI" id="CHEBI:60344"/>
    </ligand>
    <ligandPart>
        <name>Fe</name>
        <dbReference type="ChEBI" id="CHEBI:18248"/>
    </ligandPart>
</feature>
<dbReference type="Gene3D" id="1.10.490.10">
    <property type="entry name" value="Globins"/>
    <property type="match status" value="1"/>
</dbReference>
<gene>
    <name evidence="12" type="ORF">NP493_97g05032</name>
</gene>
<comment type="caution">
    <text evidence="12">The sequence shown here is derived from an EMBL/GenBank/DDBJ whole genome shotgun (WGS) entry which is preliminary data.</text>
</comment>